<reference evidence="3 4" key="1">
    <citation type="submission" date="2021-03" db="EMBL/GenBank/DDBJ databases">
        <title>Antimicrobial resistance genes in bacteria isolated from Japanese honey, and their potential for conferring macrolide and lincosamide resistance in the American foulbrood pathogen Paenibacillus larvae.</title>
        <authorList>
            <person name="Okamoto M."/>
            <person name="Kumagai M."/>
            <person name="Kanamori H."/>
            <person name="Takamatsu D."/>
        </authorList>
    </citation>
    <scope>NUCLEOTIDE SEQUENCE [LARGE SCALE GENOMIC DNA]</scope>
    <source>
        <strain evidence="3 4">J8TS2</strain>
    </source>
</reference>
<keyword evidence="4" id="KW-1185">Reference proteome</keyword>
<feature type="transmembrane region" description="Helical" evidence="1">
    <location>
        <begin position="151"/>
        <end position="173"/>
    </location>
</feature>
<protein>
    <submittedName>
        <fullName evidence="3">Undecaprenyl-diphosphatase</fullName>
    </submittedName>
</protein>
<feature type="transmembrane region" description="Helical" evidence="1">
    <location>
        <begin position="57"/>
        <end position="75"/>
    </location>
</feature>
<gene>
    <name evidence="3" type="ORF">J8TS2_42490</name>
</gene>
<dbReference type="InterPro" id="IPR000326">
    <property type="entry name" value="PAP2/HPO"/>
</dbReference>
<dbReference type="PANTHER" id="PTHR14969">
    <property type="entry name" value="SPHINGOSINE-1-PHOSPHATE PHOSPHOHYDROLASE"/>
    <property type="match status" value="1"/>
</dbReference>
<name>A0ABQ4KPS8_9BACI</name>
<sequence length="202" mass="23466">MNIDYQLFKAVNQLAGQSHWLDQFVIYFSKFGPILFGLVFIYLWFVPTANKNKNRQIVLFAFTITFITLGINKVIEWMYFRPRPFVTHDVNFLSDKLETDPSFPSNHSGGSFALAIALFWRQKKWGSILLFMAVFMALSRLYIGVHYPTDVLAGAVIALIVTMIIMSLSRYLAPLFNWIIGIYNRIEAKLFRKKDQDFTVNK</sequence>
<dbReference type="PANTHER" id="PTHR14969:SF58">
    <property type="entry name" value="UNDECAPRENYL-DIPHOSPHATASE BCRC"/>
    <property type="match status" value="1"/>
</dbReference>
<dbReference type="Proteomes" id="UP000679950">
    <property type="component" value="Unassembled WGS sequence"/>
</dbReference>
<dbReference type="SMART" id="SM00014">
    <property type="entry name" value="acidPPc"/>
    <property type="match status" value="1"/>
</dbReference>
<dbReference type="Pfam" id="PF01569">
    <property type="entry name" value="PAP2"/>
    <property type="match status" value="1"/>
</dbReference>
<feature type="domain" description="Phosphatidic acid phosphatase type 2/haloperoxidase" evidence="2">
    <location>
        <begin position="57"/>
        <end position="166"/>
    </location>
</feature>
<feature type="transmembrane region" description="Helical" evidence="1">
    <location>
        <begin position="127"/>
        <end position="145"/>
    </location>
</feature>
<comment type="caution">
    <text evidence="3">The sequence shown here is derived from an EMBL/GenBank/DDBJ whole genome shotgun (WGS) entry which is preliminary data.</text>
</comment>
<dbReference type="SUPFAM" id="SSF48317">
    <property type="entry name" value="Acid phosphatase/Vanadium-dependent haloperoxidase"/>
    <property type="match status" value="1"/>
</dbReference>
<organism evidence="3 4">
    <name type="scientific">Lederbergia ruris</name>
    <dbReference type="NCBI Taxonomy" id="217495"/>
    <lineage>
        <taxon>Bacteria</taxon>
        <taxon>Bacillati</taxon>
        <taxon>Bacillota</taxon>
        <taxon>Bacilli</taxon>
        <taxon>Bacillales</taxon>
        <taxon>Bacillaceae</taxon>
        <taxon>Lederbergia</taxon>
    </lineage>
</organism>
<keyword evidence="1" id="KW-0812">Transmembrane</keyword>
<dbReference type="RefSeq" id="WP_158324320.1">
    <property type="nucleotide sequence ID" value="NZ_BORB01000072.1"/>
</dbReference>
<evidence type="ECO:0000313" key="4">
    <source>
        <dbReference type="Proteomes" id="UP000679950"/>
    </source>
</evidence>
<evidence type="ECO:0000259" key="2">
    <source>
        <dbReference type="SMART" id="SM00014"/>
    </source>
</evidence>
<keyword evidence="1" id="KW-1133">Transmembrane helix</keyword>
<accession>A0ABQ4KPS8</accession>
<proteinExistence type="predicted"/>
<dbReference type="Gene3D" id="1.20.144.10">
    <property type="entry name" value="Phosphatidic acid phosphatase type 2/haloperoxidase"/>
    <property type="match status" value="1"/>
</dbReference>
<evidence type="ECO:0000256" key="1">
    <source>
        <dbReference type="SAM" id="Phobius"/>
    </source>
</evidence>
<dbReference type="EMBL" id="BORB01000072">
    <property type="protein sequence ID" value="GIN59930.1"/>
    <property type="molecule type" value="Genomic_DNA"/>
</dbReference>
<feature type="transmembrane region" description="Helical" evidence="1">
    <location>
        <begin position="24"/>
        <end position="45"/>
    </location>
</feature>
<keyword evidence="1" id="KW-0472">Membrane</keyword>
<dbReference type="InterPro" id="IPR036938">
    <property type="entry name" value="PAP2/HPO_sf"/>
</dbReference>
<evidence type="ECO:0000313" key="3">
    <source>
        <dbReference type="EMBL" id="GIN59930.1"/>
    </source>
</evidence>